<keyword evidence="6" id="KW-0676">Redox-active center</keyword>
<accession>A0AAJ0CTC5</accession>
<keyword evidence="4" id="KW-0560">Oxidoreductase</keyword>
<reference evidence="11" key="1">
    <citation type="submission" date="2023-06" db="EMBL/GenBank/DDBJ databases">
        <title>Conoideocrella luteorostrata (Hypocreales: Clavicipitaceae), a potential biocontrol fungus for elongate hemlock scale in United States Christmas tree production areas.</title>
        <authorList>
            <person name="Barrett H."/>
            <person name="Lovett B."/>
            <person name="Macias A.M."/>
            <person name="Stajich J.E."/>
            <person name="Kasson M.T."/>
        </authorList>
    </citation>
    <scope>NUCLEOTIDE SEQUENCE</scope>
    <source>
        <strain evidence="11">ARSEF 14590</strain>
    </source>
</reference>
<sequence length="217" mass="24228">MTTTTTLADKLTEVAQRLESRPKELIDVIFTAKTNIEQTFDPKQAIQPGAKLPEFSLPDATGRQVSSSELLSKGPLLITFYRGQWCPFCNLALRAFQLRLPEIEAMGANFVAVSPELPDSSLSSIEKDELKFPVLSDIGLKLARELGIVWKQPETLRVIFDTFGTDLKARNGDDSFELPIPTTILVDQSAIVRNVHANPDYFKRLEPQVALDWIKAL</sequence>
<keyword evidence="2" id="KW-0575">Peroxidase</keyword>
<dbReference type="CDD" id="cd02970">
    <property type="entry name" value="PRX_like2"/>
    <property type="match status" value="1"/>
</dbReference>
<dbReference type="Pfam" id="PF00578">
    <property type="entry name" value="AhpC-TSA"/>
    <property type="match status" value="1"/>
</dbReference>
<evidence type="ECO:0000259" key="10">
    <source>
        <dbReference type="PROSITE" id="PS51352"/>
    </source>
</evidence>
<name>A0AAJ0CTC5_9HYPO</name>
<evidence type="ECO:0000313" key="11">
    <source>
        <dbReference type="EMBL" id="KAK2606206.1"/>
    </source>
</evidence>
<dbReference type="GO" id="GO:0045454">
    <property type="term" value="P:cell redox homeostasis"/>
    <property type="evidence" value="ECO:0007669"/>
    <property type="project" value="TreeGrafter"/>
</dbReference>
<dbReference type="PANTHER" id="PTHR42801:SF7">
    <property type="entry name" value="SLL1159 PROTEIN"/>
    <property type="match status" value="1"/>
</dbReference>
<organism evidence="11 12">
    <name type="scientific">Conoideocrella luteorostrata</name>
    <dbReference type="NCBI Taxonomy" id="1105319"/>
    <lineage>
        <taxon>Eukaryota</taxon>
        <taxon>Fungi</taxon>
        <taxon>Dikarya</taxon>
        <taxon>Ascomycota</taxon>
        <taxon>Pezizomycotina</taxon>
        <taxon>Sordariomycetes</taxon>
        <taxon>Hypocreomycetidae</taxon>
        <taxon>Hypocreales</taxon>
        <taxon>Clavicipitaceae</taxon>
        <taxon>Conoideocrella</taxon>
    </lineage>
</organism>
<keyword evidence="5" id="KW-1015">Disulfide bond</keyword>
<comment type="caution">
    <text evidence="11">The sequence shown here is derived from an EMBL/GenBank/DDBJ whole genome shotgun (WGS) entry which is preliminary data.</text>
</comment>
<keyword evidence="12" id="KW-1185">Reference proteome</keyword>
<evidence type="ECO:0000256" key="1">
    <source>
        <dbReference type="ARBA" id="ARBA00013017"/>
    </source>
</evidence>
<comment type="similarity">
    <text evidence="8">Belongs to the peroxiredoxin family. BCP/PrxQ subfamily.</text>
</comment>
<protein>
    <recommendedName>
        <fullName evidence="1">thioredoxin-dependent peroxiredoxin</fullName>
        <ecNumber evidence="1">1.11.1.24</ecNumber>
    </recommendedName>
    <alternativeName>
        <fullName evidence="7">Thioredoxin peroxidase</fullName>
    </alternativeName>
</protein>
<proteinExistence type="inferred from homology"/>
<evidence type="ECO:0000256" key="8">
    <source>
        <dbReference type="ARBA" id="ARBA00038489"/>
    </source>
</evidence>
<dbReference type="GO" id="GO:0008379">
    <property type="term" value="F:thioredoxin peroxidase activity"/>
    <property type="evidence" value="ECO:0007669"/>
    <property type="project" value="TreeGrafter"/>
</dbReference>
<dbReference type="Gene3D" id="3.40.30.10">
    <property type="entry name" value="Glutaredoxin"/>
    <property type="match status" value="1"/>
</dbReference>
<dbReference type="PANTHER" id="PTHR42801">
    <property type="entry name" value="THIOREDOXIN-DEPENDENT PEROXIDE REDUCTASE"/>
    <property type="match status" value="1"/>
</dbReference>
<dbReference type="PROSITE" id="PS51352">
    <property type="entry name" value="THIOREDOXIN_2"/>
    <property type="match status" value="1"/>
</dbReference>
<dbReference type="InterPro" id="IPR013766">
    <property type="entry name" value="Thioredoxin_domain"/>
</dbReference>
<dbReference type="AlphaFoldDB" id="A0AAJ0CTC5"/>
<evidence type="ECO:0000256" key="6">
    <source>
        <dbReference type="ARBA" id="ARBA00023284"/>
    </source>
</evidence>
<gene>
    <name evidence="11" type="ORF">QQS21_003377</name>
</gene>
<evidence type="ECO:0000256" key="5">
    <source>
        <dbReference type="ARBA" id="ARBA00023157"/>
    </source>
</evidence>
<dbReference type="EC" id="1.11.1.24" evidence="1"/>
<dbReference type="Proteomes" id="UP001251528">
    <property type="component" value="Unassembled WGS sequence"/>
</dbReference>
<evidence type="ECO:0000256" key="4">
    <source>
        <dbReference type="ARBA" id="ARBA00023002"/>
    </source>
</evidence>
<comment type="catalytic activity">
    <reaction evidence="9">
        <text>a hydroperoxide + [thioredoxin]-dithiol = an alcohol + [thioredoxin]-disulfide + H2O</text>
        <dbReference type="Rhea" id="RHEA:62620"/>
        <dbReference type="Rhea" id="RHEA-COMP:10698"/>
        <dbReference type="Rhea" id="RHEA-COMP:10700"/>
        <dbReference type="ChEBI" id="CHEBI:15377"/>
        <dbReference type="ChEBI" id="CHEBI:29950"/>
        <dbReference type="ChEBI" id="CHEBI:30879"/>
        <dbReference type="ChEBI" id="CHEBI:35924"/>
        <dbReference type="ChEBI" id="CHEBI:50058"/>
        <dbReference type="EC" id="1.11.1.24"/>
    </reaction>
</comment>
<evidence type="ECO:0000256" key="3">
    <source>
        <dbReference type="ARBA" id="ARBA00022862"/>
    </source>
</evidence>
<dbReference type="EMBL" id="JASWJB010000044">
    <property type="protein sequence ID" value="KAK2606206.1"/>
    <property type="molecule type" value="Genomic_DNA"/>
</dbReference>
<keyword evidence="3" id="KW-0049">Antioxidant</keyword>
<dbReference type="GO" id="GO:0005737">
    <property type="term" value="C:cytoplasm"/>
    <property type="evidence" value="ECO:0007669"/>
    <property type="project" value="TreeGrafter"/>
</dbReference>
<feature type="domain" description="Thioredoxin" evidence="10">
    <location>
        <begin position="46"/>
        <end position="217"/>
    </location>
</feature>
<dbReference type="SUPFAM" id="SSF52833">
    <property type="entry name" value="Thioredoxin-like"/>
    <property type="match status" value="1"/>
</dbReference>
<evidence type="ECO:0000313" key="12">
    <source>
        <dbReference type="Proteomes" id="UP001251528"/>
    </source>
</evidence>
<dbReference type="GO" id="GO:0034599">
    <property type="term" value="P:cellular response to oxidative stress"/>
    <property type="evidence" value="ECO:0007669"/>
    <property type="project" value="TreeGrafter"/>
</dbReference>
<dbReference type="InterPro" id="IPR036249">
    <property type="entry name" value="Thioredoxin-like_sf"/>
</dbReference>
<evidence type="ECO:0000256" key="7">
    <source>
        <dbReference type="ARBA" id="ARBA00032824"/>
    </source>
</evidence>
<evidence type="ECO:0000256" key="9">
    <source>
        <dbReference type="ARBA" id="ARBA00049091"/>
    </source>
</evidence>
<dbReference type="InterPro" id="IPR000866">
    <property type="entry name" value="AhpC/TSA"/>
</dbReference>
<dbReference type="InterPro" id="IPR050924">
    <property type="entry name" value="Peroxiredoxin_BCP/PrxQ"/>
</dbReference>
<evidence type="ECO:0000256" key="2">
    <source>
        <dbReference type="ARBA" id="ARBA00022559"/>
    </source>
</evidence>